<feature type="compositionally biased region" description="Low complexity" evidence="1">
    <location>
        <begin position="39"/>
        <end position="50"/>
    </location>
</feature>
<feature type="region of interest" description="Disordered" evidence="1">
    <location>
        <begin position="1"/>
        <end position="50"/>
    </location>
</feature>
<proteinExistence type="predicted"/>
<evidence type="ECO:0000256" key="1">
    <source>
        <dbReference type="SAM" id="MobiDB-lite"/>
    </source>
</evidence>
<dbReference type="EMBL" id="JAHUTJ010009147">
    <property type="protein sequence ID" value="MED6267540.1"/>
    <property type="molecule type" value="Genomic_DNA"/>
</dbReference>
<organism evidence="2 3">
    <name type="scientific">Characodon lateralis</name>
    <dbReference type="NCBI Taxonomy" id="208331"/>
    <lineage>
        <taxon>Eukaryota</taxon>
        <taxon>Metazoa</taxon>
        <taxon>Chordata</taxon>
        <taxon>Craniata</taxon>
        <taxon>Vertebrata</taxon>
        <taxon>Euteleostomi</taxon>
        <taxon>Actinopterygii</taxon>
        <taxon>Neopterygii</taxon>
        <taxon>Teleostei</taxon>
        <taxon>Neoteleostei</taxon>
        <taxon>Acanthomorphata</taxon>
        <taxon>Ovalentaria</taxon>
        <taxon>Atherinomorphae</taxon>
        <taxon>Cyprinodontiformes</taxon>
        <taxon>Goodeidae</taxon>
        <taxon>Characodon</taxon>
    </lineage>
</organism>
<protein>
    <submittedName>
        <fullName evidence="2">Uncharacterized protein</fullName>
    </submittedName>
</protein>
<evidence type="ECO:0000313" key="2">
    <source>
        <dbReference type="EMBL" id="MED6267540.1"/>
    </source>
</evidence>
<name>A0ABU7D093_9TELE</name>
<keyword evidence="3" id="KW-1185">Reference proteome</keyword>
<accession>A0ABU7D093</accession>
<dbReference type="Proteomes" id="UP001352852">
    <property type="component" value="Unassembled WGS sequence"/>
</dbReference>
<sequence length="69" mass="7178">MHISSTDGCAPRGKKSICSPEKSDLSGQEKNPSGTSTKHPSLSAHPSSSSLRGAICKLGFLCEMRLCSG</sequence>
<gene>
    <name evidence="2" type="ORF">CHARACLAT_013299</name>
</gene>
<feature type="compositionally biased region" description="Polar residues" evidence="1">
    <location>
        <begin position="25"/>
        <end position="38"/>
    </location>
</feature>
<evidence type="ECO:0000313" key="3">
    <source>
        <dbReference type="Proteomes" id="UP001352852"/>
    </source>
</evidence>
<reference evidence="2 3" key="1">
    <citation type="submission" date="2021-06" db="EMBL/GenBank/DDBJ databases">
        <authorList>
            <person name="Palmer J.M."/>
        </authorList>
    </citation>
    <scope>NUCLEOTIDE SEQUENCE [LARGE SCALE GENOMIC DNA]</scope>
    <source>
        <strain evidence="2 3">CL_MEX2019</strain>
        <tissue evidence="2">Muscle</tissue>
    </source>
</reference>
<comment type="caution">
    <text evidence="2">The sequence shown here is derived from an EMBL/GenBank/DDBJ whole genome shotgun (WGS) entry which is preliminary data.</text>
</comment>